<dbReference type="eggNOG" id="COG0784">
    <property type="taxonomic scope" value="Bacteria"/>
</dbReference>
<evidence type="ECO:0000256" key="5">
    <source>
        <dbReference type="PROSITE-ProRule" id="PRU00169"/>
    </source>
</evidence>
<dbReference type="EMBL" id="JOKH01000001">
    <property type="protein sequence ID" value="KEQ18926.1"/>
    <property type="molecule type" value="Genomic_DNA"/>
</dbReference>
<keyword evidence="3 5" id="KW-0597">Phosphoprotein</keyword>
<evidence type="ECO:0000256" key="1">
    <source>
        <dbReference type="ARBA" id="ARBA00000085"/>
    </source>
</evidence>
<feature type="transmembrane region" description="Helical" evidence="6">
    <location>
        <begin position="389"/>
        <end position="409"/>
    </location>
</feature>
<gene>
    <name evidence="9" type="ORF">GZ78_02415</name>
</gene>
<dbReference type="eggNOG" id="COG2205">
    <property type="taxonomic scope" value="Bacteria"/>
</dbReference>
<dbReference type="SMART" id="SM00388">
    <property type="entry name" value="HisKA"/>
    <property type="match status" value="1"/>
</dbReference>
<dbReference type="STRING" id="1137799.GZ78_02415"/>
<dbReference type="Proteomes" id="UP000028073">
    <property type="component" value="Unassembled WGS sequence"/>
</dbReference>
<dbReference type="InterPro" id="IPR036890">
    <property type="entry name" value="HATPase_C_sf"/>
</dbReference>
<comment type="catalytic activity">
    <reaction evidence="1">
        <text>ATP + protein L-histidine = ADP + protein N-phospho-L-histidine.</text>
        <dbReference type="EC" id="2.7.13.3"/>
    </reaction>
</comment>
<keyword evidence="6" id="KW-1133">Transmembrane helix</keyword>
<dbReference type="Pfam" id="PF00512">
    <property type="entry name" value="HisKA"/>
    <property type="match status" value="1"/>
</dbReference>
<dbReference type="InterPro" id="IPR011622">
    <property type="entry name" value="7TMR_DISM_rcpt_extracell_dom2"/>
</dbReference>
<sequence length="822" mass="92857">MEFSINIMRVVFNRLLSIVIRPHSCTESESLLHDRLRFWARTVFLLILSTYGSVASSNEYSPDQQPYNVSINLEPSSSIFIDPDSTLDLDQINTPDYLFRFAPWQKERLYFTTKKGTAWIKITLPKDVNVEPMPVLRLRPPPGVSLKAYIAGKGYHQQLPGGRQASSNIYLYNLTPYINQAQDVFVKIPAAAADSLHASLKSPSVLLQDQEYANWQTGWLLALFLVMFMMNTFNWFKYRQKAHIYLACLCFMGPVFLISWQGLVHVNWFESGWLQHLTMNISLITGTILLSQMARVSLSGNSTKLIYCFNTLSIISASLLILTLTGASVSLEHSLLINLITTQVIWYCSLFTRAPGALTVPVWLSTPYAIIHLIASLAILGVIDFNPIAAIWMLLQITSLTILAFSFYFGNREHLYADSDLARTNTVSPAPITQITNDNDIFNAMGHELRTPLNGVLGMSELLQSTQLTPKQENYVETLRYAGNELSNLINLLSEAWKLEQRESSLEIKPYDINEFLNDSLYKFRFRAEQLNTELISFVHPDVPDISETDIRQLSLILEGILSHIFSHTENSEVMVSVNQTSLLPDYEPDKQQERKDGYILFQATYSQGQQSLNLVDDISKLSYSEAKQRADISMHLYIAIKLIEAMSGQFGIMNQGSTHIWFAIPHKQQTTSALNHDEQPMFSHKNIKALIVDDNKTCRQVLAQQCALMGISTLDAEDGREALAMIRNEAYLGRAFDVIILDHHMPGMNGIQMVERLQENNQIEIPRIVMLTGATNPPGKQRAERLGVSAFLTKPAGRKTLQKALSQALGEVRQNEEIEMA</sequence>
<dbReference type="SUPFAM" id="SSF55874">
    <property type="entry name" value="ATPase domain of HSP90 chaperone/DNA topoisomerase II/histidine kinase"/>
    <property type="match status" value="1"/>
</dbReference>
<dbReference type="CDD" id="cd17546">
    <property type="entry name" value="REC_hyHK_CKI1_RcsC-like"/>
    <property type="match status" value="1"/>
</dbReference>
<dbReference type="RefSeq" id="WP_081869633.1">
    <property type="nucleotide sequence ID" value="NZ_JOKH01000001.1"/>
</dbReference>
<reference evidence="9 10" key="1">
    <citation type="submission" date="2014-06" db="EMBL/GenBank/DDBJ databases">
        <title>Whole Genome Sequences of Three Symbiotic Endozoicomonas Bacteria.</title>
        <authorList>
            <person name="Neave M.J."/>
            <person name="Apprill A."/>
            <person name="Voolstra C.R."/>
        </authorList>
    </citation>
    <scope>NUCLEOTIDE SEQUENCE [LARGE SCALE GENOMIC DNA]</scope>
    <source>
        <strain evidence="9 10">DSM 25634</strain>
    </source>
</reference>
<evidence type="ECO:0000313" key="9">
    <source>
        <dbReference type="EMBL" id="KEQ18926.1"/>
    </source>
</evidence>
<feature type="domain" description="Response regulatory" evidence="8">
    <location>
        <begin position="689"/>
        <end position="810"/>
    </location>
</feature>
<keyword evidence="10" id="KW-1185">Reference proteome</keyword>
<evidence type="ECO:0000256" key="4">
    <source>
        <dbReference type="ARBA" id="ARBA00023012"/>
    </source>
</evidence>
<dbReference type="SUPFAM" id="SSF47384">
    <property type="entry name" value="Homodimeric domain of signal transducing histidine kinase"/>
    <property type="match status" value="1"/>
</dbReference>
<organism evidence="9 10">
    <name type="scientific">Endozoicomonas numazuensis</name>
    <dbReference type="NCBI Taxonomy" id="1137799"/>
    <lineage>
        <taxon>Bacteria</taxon>
        <taxon>Pseudomonadati</taxon>
        <taxon>Pseudomonadota</taxon>
        <taxon>Gammaproteobacteria</taxon>
        <taxon>Oceanospirillales</taxon>
        <taxon>Endozoicomonadaceae</taxon>
        <taxon>Endozoicomonas</taxon>
    </lineage>
</organism>
<dbReference type="InterPro" id="IPR003661">
    <property type="entry name" value="HisK_dim/P_dom"/>
</dbReference>
<keyword evidence="6" id="KW-0812">Transmembrane</keyword>
<dbReference type="InterPro" id="IPR001789">
    <property type="entry name" value="Sig_transdc_resp-reg_receiver"/>
</dbReference>
<dbReference type="Gene3D" id="1.10.287.130">
    <property type="match status" value="1"/>
</dbReference>
<name>A0A081NKF3_9GAMM</name>
<accession>A0A081NKF3</accession>
<evidence type="ECO:0000313" key="10">
    <source>
        <dbReference type="Proteomes" id="UP000028073"/>
    </source>
</evidence>
<keyword evidence="6" id="KW-0472">Membrane</keyword>
<feature type="transmembrane region" description="Helical" evidence="6">
    <location>
        <begin position="305"/>
        <end position="327"/>
    </location>
</feature>
<dbReference type="Gene3D" id="3.30.565.10">
    <property type="entry name" value="Histidine kinase-like ATPase, C-terminal domain"/>
    <property type="match status" value="1"/>
</dbReference>
<evidence type="ECO:0000256" key="6">
    <source>
        <dbReference type="SAM" id="Phobius"/>
    </source>
</evidence>
<evidence type="ECO:0000259" key="7">
    <source>
        <dbReference type="PROSITE" id="PS50109"/>
    </source>
</evidence>
<keyword evidence="4" id="KW-0902">Two-component regulatory system</keyword>
<feature type="domain" description="Histidine kinase" evidence="7">
    <location>
        <begin position="444"/>
        <end position="669"/>
    </location>
</feature>
<dbReference type="GO" id="GO:0000155">
    <property type="term" value="F:phosphorelay sensor kinase activity"/>
    <property type="evidence" value="ECO:0007669"/>
    <property type="project" value="InterPro"/>
</dbReference>
<feature type="transmembrane region" description="Helical" evidence="6">
    <location>
        <begin position="273"/>
        <end position="293"/>
    </location>
</feature>
<dbReference type="Pfam" id="PF07696">
    <property type="entry name" value="7TMR-DISMED2"/>
    <property type="match status" value="1"/>
</dbReference>
<dbReference type="InterPro" id="IPR011006">
    <property type="entry name" value="CheY-like_superfamily"/>
</dbReference>
<comment type="caution">
    <text evidence="9">The sequence shown here is derived from an EMBL/GenBank/DDBJ whole genome shotgun (WGS) entry which is preliminary data.</text>
</comment>
<dbReference type="SMART" id="SM00448">
    <property type="entry name" value="REC"/>
    <property type="match status" value="1"/>
</dbReference>
<feature type="transmembrane region" description="Helical" evidence="6">
    <location>
        <begin position="242"/>
        <end position="261"/>
    </location>
</feature>
<dbReference type="AlphaFoldDB" id="A0A081NKF3"/>
<dbReference type="CDD" id="cd00082">
    <property type="entry name" value="HisKA"/>
    <property type="match status" value="1"/>
</dbReference>
<feature type="transmembrane region" description="Helical" evidence="6">
    <location>
        <begin position="362"/>
        <end position="383"/>
    </location>
</feature>
<dbReference type="EC" id="2.7.13.3" evidence="2"/>
<feature type="transmembrane region" description="Helical" evidence="6">
    <location>
        <begin position="212"/>
        <end position="230"/>
    </location>
</feature>
<evidence type="ECO:0000259" key="8">
    <source>
        <dbReference type="PROSITE" id="PS50110"/>
    </source>
</evidence>
<dbReference type="InterPro" id="IPR005467">
    <property type="entry name" value="His_kinase_dom"/>
</dbReference>
<protein>
    <recommendedName>
        <fullName evidence="2">histidine kinase</fullName>
        <ecNumber evidence="2">2.7.13.3</ecNumber>
    </recommendedName>
</protein>
<dbReference type="Pfam" id="PF00072">
    <property type="entry name" value="Response_reg"/>
    <property type="match status" value="1"/>
</dbReference>
<dbReference type="PROSITE" id="PS50110">
    <property type="entry name" value="RESPONSE_REGULATORY"/>
    <property type="match status" value="1"/>
</dbReference>
<dbReference type="PROSITE" id="PS50109">
    <property type="entry name" value="HIS_KIN"/>
    <property type="match status" value="1"/>
</dbReference>
<dbReference type="Gene3D" id="3.40.50.2300">
    <property type="match status" value="1"/>
</dbReference>
<dbReference type="PANTHER" id="PTHR45339">
    <property type="entry name" value="HYBRID SIGNAL TRANSDUCTION HISTIDINE KINASE J"/>
    <property type="match status" value="1"/>
</dbReference>
<evidence type="ECO:0000256" key="3">
    <source>
        <dbReference type="ARBA" id="ARBA00022553"/>
    </source>
</evidence>
<dbReference type="SUPFAM" id="SSF52172">
    <property type="entry name" value="CheY-like"/>
    <property type="match status" value="1"/>
</dbReference>
<proteinExistence type="predicted"/>
<dbReference type="InterPro" id="IPR036097">
    <property type="entry name" value="HisK_dim/P_sf"/>
</dbReference>
<evidence type="ECO:0000256" key="2">
    <source>
        <dbReference type="ARBA" id="ARBA00012438"/>
    </source>
</evidence>
<feature type="modified residue" description="4-aspartylphosphate" evidence="5">
    <location>
        <position position="743"/>
    </location>
</feature>
<dbReference type="PANTHER" id="PTHR45339:SF1">
    <property type="entry name" value="HYBRID SIGNAL TRANSDUCTION HISTIDINE KINASE J"/>
    <property type="match status" value="1"/>
</dbReference>